<name>A0A8G0ZXG1_9RHOB</name>
<reference evidence="2" key="1">
    <citation type="submission" date="2021-02" db="EMBL/GenBank/DDBJ databases">
        <title>Rhodobacter shimadae sp. nov., an aerobic anoxygenic phototrophic bacterium isolated from a hot spring.</title>
        <authorList>
            <person name="Muramatsu S."/>
            <person name="Haruta S."/>
            <person name="Hirose S."/>
            <person name="Hanada S."/>
        </authorList>
    </citation>
    <scope>NUCLEOTIDE SEQUENCE</scope>
    <source>
        <strain evidence="2">N10</strain>
    </source>
</reference>
<protein>
    <submittedName>
        <fullName evidence="2">Uncharacterized protein</fullName>
    </submittedName>
</protein>
<feature type="transmembrane region" description="Helical" evidence="1">
    <location>
        <begin position="79"/>
        <end position="95"/>
    </location>
</feature>
<keyword evidence="1" id="KW-0472">Membrane</keyword>
<dbReference type="Proteomes" id="UP000826300">
    <property type="component" value="Chromosome"/>
</dbReference>
<dbReference type="EMBL" id="CP069370">
    <property type="protein sequence ID" value="QYZ71225.1"/>
    <property type="molecule type" value="Genomic_DNA"/>
</dbReference>
<evidence type="ECO:0000313" key="3">
    <source>
        <dbReference type="Proteomes" id="UP000826300"/>
    </source>
</evidence>
<keyword evidence="1" id="KW-1133">Transmembrane helix</keyword>
<dbReference type="KEGG" id="nsm:JO391_06890"/>
<evidence type="ECO:0000256" key="1">
    <source>
        <dbReference type="SAM" id="Phobius"/>
    </source>
</evidence>
<keyword evidence="3" id="KW-1185">Reference proteome</keyword>
<proteinExistence type="predicted"/>
<keyword evidence="1" id="KW-0812">Transmembrane</keyword>
<dbReference type="RefSeq" id="WP_220663639.1">
    <property type="nucleotide sequence ID" value="NZ_CP069370.1"/>
</dbReference>
<accession>A0A8G0ZXG1</accession>
<dbReference type="AlphaFoldDB" id="A0A8G0ZXG1"/>
<gene>
    <name evidence="2" type="ORF">JO391_06890</name>
</gene>
<organism evidence="2 3">
    <name type="scientific">Neotabrizicola shimadae</name>
    <dbReference type="NCBI Taxonomy" id="2807096"/>
    <lineage>
        <taxon>Bacteria</taxon>
        <taxon>Pseudomonadati</taxon>
        <taxon>Pseudomonadota</taxon>
        <taxon>Alphaproteobacteria</taxon>
        <taxon>Rhodobacterales</taxon>
        <taxon>Paracoccaceae</taxon>
        <taxon>Neotabrizicola</taxon>
    </lineage>
</organism>
<sequence length="96" mass="10502">MAKMWDGIFGFLDGLGGVAERVNNFSDDAAGVAENLARGRAALANQRADKRGRDLDLAEQRQDIQLEAVKVERGDNRELYWAGAFVAGLVILLVVR</sequence>
<evidence type="ECO:0000313" key="2">
    <source>
        <dbReference type="EMBL" id="QYZ71225.1"/>
    </source>
</evidence>